<evidence type="ECO:0000256" key="2">
    <source>
        <dbReference type="ARBA" id="ARBA00022723"/>
    </source>
</evidence>
<evidence type="ECO:0000256" key="1">
    <source>
        <dbReference type="ARBA" id="ARBA00001936"/>
    </source>
</evidence>
<feature type="transmembrane region" description="Helical" evidence="4">
    <location>
        <begin position="6"/>
        <end position="27"/>
    </location>
</feature>
<dbReference type="Proteomes" id="UP001059546">
    <property type="component" value="Chromosome V"/>
</dbReference>
<keyword evidence="9" id="KW-1185">Reference proteome</keyword>
<evidence type="ECO:0000256" key="4">
    <source>
        <dbReference type="SAM" id="Phobius"/>
    </source>
</evidence>
<evidence type="ECO:0000313" key="9">
    <source>
        <dbReference type="Proteomes" id="UP001217963"/>
    </source>
</evidence>
<dbReference type="Proteomes" id="UP001217963">
    <property type="component" value="Chromosome V"/>
</dbReference>
<keyword evidence="3" id="KW-0464">Manganese</keyword>
<dbReference type="AlphaFoldDB" id="A0A9Q9CA69"/>
<dbReference type="SUPFAM" id="SSF56300">
    <property type="entry name" value="Metallo-dependent phosphatases"/>
    <property type="match status" value="1"/>
</dbReference>
<dbReference type="PRINTS" id="PR00114">
    <property type="entry name" value="STPHPHTASE"/>
</dbReference>
<feature type="domain" description="Serine/threonine specific protein phosphatases" evidence="5">
    <location>
        <begin position="148"/>
        <end position="425"/>
    </location>
</feature>
<protein>
    <submittedName>
        <fullName evidence="6">Ser/thr protein phosphatase 5</fullName>
    </submittedName>
</protein>
<dbReference type="InterPro" id="IPR006186">
    <property type="entry name" value="Ser/Thr-sp_prot-phosphatase"/>
</dbReference>
<evidence type="ECO:0000259" key="5">
    <source>
        <dbReference type="SMART" id="SM00156"/>
    </source>
</evidence>
<sequence>MDKGKLLKPLVAVLFVIGIANAILLMVQKSSVKTLNKDRSSPAYNNCAIYYKRKNFPRSLAFGLESLRYCKSDNALEKICAAYLRMGMLKEYMEVYEKIEDKSRCQEIKALLHRMKLSTQTVGKYLEKRITMKRLHDLSKEISEGKVIPEDVLKGILDQGENLLLGCENVVYVESKGEVIVFGDTHGQYFDIAGVLNEIFDKERTFIFNGDYVDRGTHSVENFALLLSLKILFPERVHLTRGNHELMNINERYGFFHEVRRKYPHSSDSVYRKFQAVFRALPISIIVNEKVFVTHGGLPETPVNIDELQKLYRMTDEHKNELLSGLLWSDPEEMTGVKKSKRGAGVIFGKDVTSRFLEENGLDLLVRSHEAAKDGYKVNHEGRTVTVFSAPDYEGTKSFGSYLVLYPSKDGGEDVINVSHLTKYKVERFGKSGNSVVLKLSCD</sequence>
<evidence type="ECO:0000256" key="3">
    <source>
        <dbReference type="ARBA" id="ARBA00023211"/>
    </source>
</evidence>
<dbReference type="OrthoDB" id="445564at2759"/>
<evidence type="ECO:0000313" key="7">
    <source>
        <dbReference type="EMBL" id="WEL38595.1"/>
    </source>
</evidence>
<keyword evidence="4" id="KW-0812">Transmembrane</keyword>
<dbReference type="GO" id="GO:0016787">
    <property type="term" value="F:hydrolase activity"/>
    <property type="evidence" value="ECO:0007669"/>
    <property type="project" value="InterPro"/>
</dbReference>
<proteinExistence type="predicted"/>
<dbReference type="GO" id="GO:0046872">
    <property type="term" value="F:metal ion binding"/>
    <property type="evidence" value="ECO:0007669"/>
    <property type="project" value="UniProtKB-KW"/>
</dbReference>
<comment type="cofactor">
    <cofactor evidence="1">
        <name>Mn(2+)</name>
        <dbReference type="ChEBI" id="CHEBI:29035"/>
    </cofactor>
</comment>
<gene>
    <name evidence="6" type="ORF">GPU96_05g08770</name>
    <name evidence="7" type="ORF">PFJ87_05g00630</name>
</gene>
<reference evidence="7 9" key="2">
    <citation type="submission" date="2023-02" db="EMBL/GenBank/DDBJ databases">
        <title>Encephalitozoon hellem ATCC 50451 complete genome.</title>
        <authorList>
            <person name="Mascarenhas dos Santos A.C."/>
            <person name="Julian A.T."/>
            <person name="Pombert J.-F."/>
        </authorList>
    </citation>
    <scope>NUCLEOTIDE SEQUENCE [LARGE SCALE GENOMIC DNA]</scope>
    <source>
        <strain evidence="7 9">ATCC 50451</strain>
    </source>
</reference>
<keyword evidence="2" id="KW-0479">Metal-binding</keyword>
<dbReference type="Gene3D" id="3.60.21.10">
    <property type="match status" value="1"/>
</dbReference>
<name>A0A9Q9CA69_ENCHE</name>
<keyword evidence="4" id="KW-1133">Transmembrane helix</keyword>
<dbReference type="PANTHER" id="PTHR45668">
    <property type="entry name" value="SERINE/THREONINE-PROTEIN PHOSPHATASE 5-RELATED"/>
    <property type="match status" value="1"/>
</dbReference>
<dbReference type="EMBL" id="CP119066">
    <property type="protein sequence ID" value="WEL38595.1"/>
    <property type="molecule type" value="Genomic_DNA"/>
</dbReference>
<dbReference type="InterPro" id="IPR051134">
    <property type="entry name" value="PPP_phosphatase"/>
</dbReference>
<reference evidence="6" key="1">
    <citation type="submission" date="2021-05" db="EMBL/GenBank/DDBJ databases">
        <title>Encephalitozoon hellem ATCC 50604 Complete Genome.</title>
        <authorList>
            <person name="Mascarenhas dos Santos A.C."/>
            <person name="Julian A.T."/>
            <person name="Pombert J.-F."/>
        </authorList>
    </citation>
    <scope>NUCLEOTIDE SEQUENCE</scope>
    <source>
        <strain evidence="6">ATCC 50604</strain>
    </source>
</reference>
<dbReference type="PANTHER" id="PTHR45668:SF5">
    <property type="entry name" value="SERINE_THREONINE-PROTEIN PHOSPHATASE 5"/>
    <property type="match status" value="1"/>
</dbReference>
<organism evidence="6 8">
    <name type="scientific">Encephalitozoon hellem</name>
    <name type="common">Microsporidian parasite</name>
    <dbReference type="NCBI Taxonomy" id="27973"/>
    <lineage>
        <taxon>Eukaryota</taxon>
        <taxon>Fungi</taxon>
        <taxon>Fungi incertae sedis</taxon>
        <taxon>Microsporidia</taxon>
        <taxon>Unikaryonidae</taxon>
        <taxon>Encephalitozoon</taxon>
    </lineage>
</organism>
<evidence type="ECO:0000313" key="6">
    <source>
        <dbReference type="EMBL" id="UTX43138.1"/>
    </source>
</evidence>
<dbReference type="InterPro" id="IPR004843">
    <property type="entry name" value="Calcineurin-like_PHP"/>
</dbReference>
<dbReference type="InterPro" id="IPR029052">
    <property type="entry name" value="Metallo-depent_PP-like"/>
</dbReference>
<accession>A0A9Q9CA69</accession>
<dbReference type="Pfam" id="PF00149">
    <property type="entry name" value="Metallophos"/>
    <property type="match status" value="1"/>
</dbReference>
<evidence type="ECO:0000313" key="8">
    <source>
        <dbReference type="Proteomes" id="UP001059546"/>
    </source>
</evidence>
<dbReference type="EMBL" id="CP075151">
    <property type="protein sequence ID" value="UTX43138.1"/>
    <property type="molecule type" value="Genomic_DNA"/>
</dbReference>
<dbReference type="SMART" id="SM00156">
    <property type="entry name" value="PP2Ac"/>
    <property type="match status" value="1"/>
</dbReference>
<keyword evidence="4" id="KW-0472">Membrane</keyword>